<keyword evidence="4" id="KW-1185">Reference proteome</keyword>
<feature type="region of interest" description="Disordered" evidence="1">
    <location>
        <begin position="1"/>
        <end position="25"/>
    </location>
</feature>
<protein>
    <submittedName>
        <fullName evidence="3">14696_t:CDS:1</fullName>
    </submittedName>
</protein>
<dbReference type="SUPFAM" id="SSF54695">
    <property type="entry name" value="POZ domain"/>
    <property type="match status" value="1"/>
</dbReference>
<reference evidence="3" key="1">
    <citation type="submission" date="2021-06" db="EMBL/GenBank/DDBJ databases">
        <authorList>
            <person name="Kallberg Y."/>
            <person name="Tangrot J."/>
            <person name="Rosling A."/>
        </authorList>
    </citation>
    <scope>NUCLEOTIDE SEQUENCE</scope>
    <source>
        <strain evidence="3">FL130A</strain>
    </source>
</reference>
<gene>
    <name evidence="3" type="ORF">ALEPTO_LOCUS3275</name>
</gene>
<name>A0A9N9EWS4_9GLOM</name>
<dbReference type="InterPro" id="IPR011333">
    <property type="entry name" value="SKP1/BTB/POZ_sf"/>
</dbReference>
<dbReference type="EMBL" id="CAJVPS010000593">
    <property type="protein sequence ID" value="CAG8496844.1"/>
    <property type="molecule type" value="Genomic_DNA"/>
</dbReference>
<accession>A0A9N9EWS4</accession>
<organism evidence="3 4">
    <name type="scientific">Ambispora leptoticha</name>
    <dbReference type="NCBI Taxonomy" id="144679"/>
    <lineage>
        <taxon>Eukaryota</taxon>
        <taxon>Fungi</taxon>
        <taxon>Fungi incertae sedis</taxon>
        <taxon>Mucoromycota</taxon>
        <taxon>Glomeromycotina</taxon>
        <taxon>Glomeromycetes</taxon>
        <taxon>Archaeosporales</taxon>
        <taxon>Ambisporaceae</taxon>
        <taxon>Ambispora</taxon>
    </lineage>
</organism>
<sequence>MSATASDIMQPTTMSNSGEVNDGNSALSENVRQLHQPTINAVASVNGHYEHRPTSHPAINLVPTNHPLPFFVPKYNDLICIHMYNHGFIGGLYSDVSLQVNHPKFHQFYRLHAINLARSPMIRNLLTNSASKEISLNLNDTNITSEGLGICFAHMYASSLHWINPINVESVFAAAYNLGLADICTVAVEIMKNDISINTVDSYMKFFQHYKEYAKPIEDLCYVFLIRKLPKLLQSFKPNPNNDNHLDDGQNVCILKSGTGYCHNHGYHELLNIYAKLSFAWIKRILESKNLDVTTNIRYKLAKDLIWKRKELKITTNNEFVYMSFGTSHHQNITIVEKTREIQKESRRVLFKVFRK</sequence>
<evidence type="ECO:0000259" key="2">
    <source>
        <dbReference type="Pfam" id="PF00651"/>
    </source>
</evidence>
<evidence type="ECO:0000256" key="1">
    <source>
        <dbReference type="SAM" id="MobiDB-lite"/>
    </source>
</evidence>
<dbReference type="PANTHER" id="PTHR47369">
    <property type="entry name" value="BTB/POZ DOMAIN-CONTAINING PROTEIN"/>
    <property type="match status" value="1"/>
</dbReference>
<dbReference type="OrthoDB" id="6359943at2759"/>
<dbReference type="Gene3D" id="3.30.710.10">
    <property type="entry name" value="Potassium Channel Kv1.1, Chain A"/>
    <property type="match status" value="1"/>
</dbReference>
<dbReference type="Proteomes" id="UP000789508">
    <property type="component" value="Unassembled WGS sequence"/>
</dbReference>
<evidence type="ECO:0000313" key="3">
    <source>
        <dbReference type="EMBL" id="CAG8496844.1"/>
    </source>
</evidence>
<evidence type="ECO:0000313" key="4">
    <source>
        <dbReference type="Proteomes" id="UP000789508"/>
    </source>
</evidence>
<comment type="caution">
    <text evidence="3">The sequence shown here is derived from an EMBL/GenBank/DDBJ whole genome shotgun (WGS) entry which is preliminary data.</text>
</comment>
<feature type="domain" description="BTB" evidence="2">
    <location>
        <begin position="91"/>
        <end position="192"/>
    </location>
</feature>
<dbReference type="PANTHER" id="PTHR47369:SF2">
    <property type="entry name" value="BTB_POZ DOMAIN-CONTAINING PROTEIN 2"/>
    <property type="match status" value="1"/>
</dbReference>
<dbReference type="AlphaFoldDB" id="A0A9N9EWS4"/>
<proteinExistence type="predicted"/>
<dbReference type="Pfam" id="PF00651">
    <property type="entry name" value="BTB"/>
    <property type="match status" value="1"/>
</dbReference>
<dbReference type="InterPro" id="IPR000210">
    <property type="entry name" value="BTB/POZ_dom"/>
</dbReference>